<evidence type="ECO:0000256" key="20">
    <source>
        <dbReference type="PIRSR" id="PIRSR603816-1"/>
    </source>
</evidence>
<feature type="transmembrane region" description="Helical" evidence="21">
    <location>
        <begin position="290"/>
        <end position="308"/>
    </location>
</feature>
<evidence type="ECO:0000256" key="1">
    <source>
        <dbReference type="ARBA" id="ARBA00001942"/>
    </source>
</evidence>
<evidence type="ECO:0000256" key="6">
    <source>
        <dbReference type="ARBA" id="ARBA00022617"/>
    </source>
</evidence>
<dbReference type="EMBL" id="LT559118">
    <property type="protein sequence ID" value="SBO99787.1"/>
    <property type="molecule type" value="Genomic_DNA"/>
</dbReference>
<keyword evidence="4" id="KW-0813">Transport</keyword>
<feature type="transmembrane region" description="Helical" evidence="21">
    <location>
        <begin position="6"/>
        <end position="23"/>
    </location>
</feature>
<dbReference type="FunFam" id="1.20.950.20:FF:000001">
    <property type="entry name" value="Respiratory nitrate reductase subunit gamma"/>
    <property type="match status" value="1"/>
</dbReference>
<dbReference type="InterPro" id="IPR003816">
    <property type="entry name" value="Nitrate_red_gam"/>
</dbReference>
<dbReference type="GO" id="GO:0009055">
    <property type="term" value="F:electron transfer activity"/>
    <property type="evidence" value="ECO:0007669"/>
    <property type="project" value="TreeGrafter"/>
</dbReference>
<comment type="cofactor">
    <cofactor evidence="1">
        <name>Mo-bis(molybdopterin guanine dinucleotide)</name>
        <dbReference type="ChEBI" id="CHEBI:60539"/>
    </cofactor>
</comment>
<evidence type="ECO:0000256" key="19">
    <source>
        <dbReference type="ARBA" id="ARBA00071287"/>
    </source>
</evidence>
<keyword evidence="6 20" id="KW-0349">Heme</keyword>
<comment type="similarity">
    <text evidence="18">In the N-terminal section; belongs to the nitrate reductase alpha subunit family.</text>
</comment>
<accession>A0A1M4ELR8</accession>
<dbReference type="PANTHER" id="PTHR30598">
    <property type="entry name" value="NITRATE REDUCTASE PRIVATE CHAPERONE, REDOX ENZYME MATURATION PROTEIN REMP FAMILY"/>
    <property type="match status" value="1"/>
</dbReference>
<dbReference type="InterPro" id="IPR023234">
    <property type="entry name" value="NarG-like_domain"/>
</dbReference>
<evidence type="ECO:0000256" key="21">
    <source>
        <dbReference type="SAM" id="Phobius"/>
    </source>
</evidence>
<name>A0A1M4ELR8_9ACTN</name>
<comment type="similarity">
    <text evidence="16">In the central section; belongs to the NarJ/NarW family.</text>
</comment>
<evidence type="ECO:0000259" key="22">
    <source>
        <dbReference type="Pfam" id="PF02665"/>
    </source>
</evidence>
<evidence type="ECO:0000256" key="8">
    <source>
        <dbReference type="ARBA" id="ARBA00022723"/>
    </source>
</evidence>
<evidence type="ECO:0000256" key="17">
    <source>
        <dbReference type="ARBA" id="ARBA00061196"/>
    </source>
</evidence>
<dbReference type="Gene3D" id="1.20.950.20">
    <property type="entry name" value="Transmembrane di-heme cytochromes, Chain C"/>
    <property type="match status" value="1"/>
</dbReference>
<keyword evidence="10 21" id="KW-1133">Transmembrane helix</keyword>
<dbReference type="NCBIfam" id="TIGR00351">
    <property type="entry name" value="narI"/>
    <property type="match status" value="1"/>
</dbReference>
<comment type="similarity">
    <text evidence="17">In the C-terminal section; belongs to the nitrate reductase gamma subunit family.</text>
</comment>
<dbReference type="AlphaFoldDB" id="A0A1M4ELR8"/>
<gene>
    <name evidence="23" type="ORF">BN4615_P9303</name>
</gene>
<keyword evidence="9" id="KW-0249">Electron transport</keyword>
<organism evidence="23">
    <name type="scientific">Nonomuraea gerenzanensis</name>
    <dbReference type="NCBI Taxonomy" id="93944"/>
    <lineage>
        <taxon>Bacteria</taxon>
        <taxon>Bacillati</taxon>
        <taxon>Actinomycetota</taxon>
        <taxon>Actinomycetes</taxon>
        <taxon>Streptosporangiales</taxon>
        <taxon>Streptosporangiaceae</taxon>
        <taxon>Nonomuraea</taxon>
    </lineage>
</organism>
<feature type="binding site" description="axial binding residue" evidence="20">
    <location>
        <position position="185"/>
    </location>
    <ligand>
        <name>heme b</name>
        <dbReference type="ChEBI" id="CHEBI:60344"/>
        <label>1</label>
    </ligand>
    <ligandPart>
        <name>Fe</name>
        <dbReference type="ChEBI" id="CHEBI:18248"/>
    </ligandPart>
</feature>
<dbReference type="GO" id="GO:0020037">
    <property type="term" value="F:heme binding"/>
    <property type="evidence" value="ECO:0007669"/>
    <property type="project" value="TreeGrafter"/>
</dbReference>
<evidence type="ECO:0000256" key="11">
    <source>
        <dbReference type="ARBA" id="ARBA00023002"/>
    </source>
</evidence>
<keyword evidence="5" id="KW-1003">Cell membrane</keyword>
<keyword evidence="14 21" id="KW-0472">Membrane</keyword>
<evidence type="ECO:0000256" key="14">
    <source>
        <dbReference type="ARBA" id="ARBA00023136"/>
    </source>
</evidence>
<dbReference type="PANTHER" id="PTHR30598:SF3">
    <property type="entry name" value="RESPIRATORY NITRATE REDUCTASE 1 GAMMA CHAIN"/>
    <property type="match status" value="1"/>
</dbReference>
<dbReference type="GO" id="GO:0046872">
    <property type="term" value="F:metal ion binding"/>
    <property type="evidence" value="ECO:0007669"/>
    <property type="project" value="UniProtKB-KW"/>
</dbReference>
<comment type="cofactor">
    <cofactor evidence="2">
        <name>heme b</name>
        <dbReference type="ChEBI" id="CHEBI:60344"/>
    </cofactor>
</comment>
<dbReference type="Pfam" id="PF02665">
    <property type="entry name" value="Nitrate_red_gam"/>
    <property type="match status" value="1"/>
</dbReference>
<feature type="transmembrane region" description="Helical" evidence="21">
    <location>
        <begin position="44"/>
        <end position="70"/>
    </location>
</feature>
<keyword evidence="11 23" id="KW-0560">Oxidoreductase</keyword>
<dbReference type="GO" id="GO:0042128">
    <property type="term" value="P:nitrate assimilation"/>
    <property type="evidence" value="ECO:0007669"/>
    <property type="project" value="UniProtKB-KW"/>
</dbReference>
<sequence length="310" mass="32666">MSVALWVVIPYITLTIFVVGHVWRWRVNQFGWTTRTTQVLESRLLRLGSPLFHLGAFAAIAGHVLGLLVPKSWTAAVGVDEHLYHLVSVSAGTVAGLMVVAGLGLLLARRLTSPRVRTTTTTADKVLFAVLGVVILLGLSATIGKNLLGGGYDYRATIAVWFRGVLTFRPDPALMADVPLIFQLHALSAWLLAAIWPFTRLVHVWSAPVAYLWRPYVVYRRRAVPAGAGRPGAGASRLGRPGAGASRLGRPGPYFPFRLSCSSTGPVPGSGGPGAGGLPRRAVGGRAMSAVRSAAVVLLGAAGALLATTG</sequence>
<evidence type="ECO:0000256" key="7">
    <source>
        <dbReference type="ARBA" id="ARBA00022692"/>
    </source>
</evidence>
<dbReference type="GO" id="GO:0005886">
    <property type="term" value="C:plasma membrane"/>
    <property type="evidence" value="ECO:0007669"/>
    <property type="project" value="UniProtKB-SubCell"/>
</dbReference>
<evidence type="ECO:0000256" key="12">
    <source>
        <dbReference type="ARBA" id="ARBA00023004"/>
    </source>
</evidence>
<proteinExistence type="inferred from homology"/>
<feature type="binding site" description="axial binding residue" evidence="20">
    <location>
        <position position="63"/>
    </location>
    <ligand>
        <name>heme b</name>
        <dbReference type="ChEBI" id="CHEBI:60344"/>
        <label>1</label>
    </ligand>
    <ligandPart>
        <name>Fe</name>
        <dbReference type="ChEBI" id="CHEBI:18248"/>
    </ligandPart>
</feature>
<keyword evidence="12 20" id="KW-0408">Iron</keyword>
<keyword evidence="7 21" id="KW-0812">Transmembrane</keyword>
<protein>
    <recommendedName>
        <fullName evidence="19">Nitrate reductase-like protein NarX</fullName>
    </recommendedName>
</protein>
<comment type="function">
    <text evidence="15">Does not seem to have nitrate reductase activity.</text>
</comment>
<reference evidence="23" key="1">
    <citation type="submission" date="2016-04" db="EMBL/GenBank/DDBJ databases">
        <authorList>
            <person name="Evans L.H."/>
            <person name="Alamgir A."/>
            <person name="Owens N."/>
            <person name="Weber N.D."/>
            <person name="Virtaneva K."/>
            <person name="Barbian K."/>
            <person name="Babar A."/>
            <person name="Rosenke K."/>
        </authorList>
    </citation>
    <scope>NUCLEOTIDE SEQUENCE</scope>
    <source>
        <strain evidence="23">Nono1</strain>
    </source>
</reference>
<evidence type="ECO:0000256" key="4">
    <source>
        <dbReference type="ARBA" id="ARBA00022448"/>
    </source>
</evidence>
<evidence type="ECO:0000256" key="10">
    <source>
        <dbReference type="ARBA" id="ARBA00022989"/>
    </source>
</evidence>
<dbReference type="GO" id="GO:0008940">
    <property type="term" value="F:nitrate reductase activity"/>
    <property type="evidence" value="ECO:0007669"/>
    <property type="project" value="InterPro"/>
</dbReference>
<dbReference type="InterPro" id="IPR051936">
    <property type="entry name" value="Heme-iron_electron_transfer"/>
</dbReference>
<keyword evidence="8" id="KW-0479">Metal-binding</keyword>
<feature type="transmembrane region" description="Helical" evidence="21">
    <location>
        <begin position="189"/>
        <end position="213"/>
    </location>
</feature>
<dbReference type="GO" id="GO:0019645">
    <property type="term" value="P:anaerobic electron transport chain"/>
    <property type="evidence" value="ECO:0007669"/>
    <property type="project" value="TreeGrafter"/>
</dbReference>
<comment type="subcellular location">
    <subcellularLocation>
        <location evidence="3">Cell membrane</location>
        <topology evidence="3">Multi-pass membrane protein</topology>
    </subcellularLocation>
</comment>
<evidence type="ECO:0000256" key="18">
    <source>
        <dbReference type="ARBA" id="ARBA00061480"/>
    </source>
</evidence>
<feature type="domain" description="NarG-like" evidence="22">
    <location>
        <begin position="4"/>
        <end position="222"/>
    </location>
</feature>
<feature type="transmembrane region" description="Helical" evidence="21">
    <location>
        <begin position="82"/>
        <end position="106"/>
    </location>
</feature>
<dbReference type="GO" id="GO:0009325">
    <property type="term" value="C:nitrate reductase complex"/>
    <property type="evidence" value="ECO:0007669"/>
    <property type="project" value="InterPro"/>
</dbReference>
<dbReference type="SUPFAM" id="SSF103501">
    <property type="entry name" value="Respiratory nitrate reductase 1 gamma chain"/>
    <property type="match status" value="1"/>
</dbReference>
<feature type="transmembrane region" description="Helical" evidence="21">
    <location>
        <begin position="126"/>
        <end position="144"/>
    </location>
</feature>
<feature type="binding site" description="axial binding residue" evidence="20">
    <location>
        <position position="53"/>
    </location>
    <ligand>
        <name>heme b</name>
        <dbReference type="ChEBI" id="CHEBI:60344"/>
        <label>1</label>
    </ligand>
    <ligandPart>
        <name>Fe</name>
        <dbReference type="ChEBI" id="CHEBI:18248"/>
    </ligandPart>
</feature>
<evidence type="ECO:0000256" key="15">
    <source>
        <dbReference type="ARBA" id="ARBA00056200"/>
    </source>
</evidence>
<evidence type="ECO:0000256" key="2">
    <source>
        <dbReference type="ARBA" id="ARBA00001970"/>
    </source>
</evidence>
<evidence type="ECO:0000256" key="5">
    <source>
        <dbReference type="ARBA" id="ARBA00022475"/>
    </source>
</evidence>
<feature type="binding site" description="axial binding residue" evidence="20">
    <location>
        <position position="203"/>
    </location>
    <ligand>
        <name>heme b</name>
        <dbReference type="ChEBI" id="CHEBI:60344"/>
        <label>1</label>
    </ligand>
    <ligandPart>
        <name>Fe</name>
        <dbReference type="ChEBI" id="CHEBI:18248"/>
    </ligandPart>
</feature>
<evidence type="ECO:0000256" key="3">
    <source>
        <dbReference type="ARBA" id="ARBA00004651"/>
    </source>
</evidence>
<evidence type="ECO:0000313" key="23">
    <source>
        <dbReference type="EMBL" id="SBO99787.1"/>
    </source>
</evidence>
<evidence type="ECO:0000256" key="13">
    <source>
        <dbReference type="ARBA" id="ARBA00023063"/>
    </source>
</evidence>
<keyword evidence="13" id="KW-0534">Nitrate assimilation</keyword>
<dbReference type="InterPro" id="IPR036197">
    <property type="entry name" value="NarG-like_sf"/>
</dbReference>
<evidence type="ECO:0000256" key="9">
    <source>
        <dbReference type="ARBA" id="ARBA00022982"/>
    </source>
</evidence>
<evidence type="ECO:0000256" key="16">
    <source>
        <dbReference type="ARBA" id="ARBA00061095"/>
    </source>
</evidence>